<keyword evidence="10 12" id="KW-0472">Membrane</keyword>
<feature type="region of interest" description="Disordered" evidence="11">
    <location>
        <begin position="1"/>
        <end position="34"/>
    </location>
</feature>
<dbReference type="EMBL" id="VJMH01005117">
    <property type="protein sequence ID" value="KAF0700573.1"/>
    <property type="molecule type" value="Genomic_DNA"/>
</dbReference>
<evidence type="ECO:0000313" key="16">
    <source>
        <dbReference type="Proteomes" id="UP000332933"/>
    </source>
</evidence>
<evidence type="ECO:0000256" key="5">
    <source>
        <dbReference type="ARBA" id="ARBA00022692"/>
    </source>
</evidence>
<keyword evidence="16" id="KW-1185">Reference proteome</keyword>
<evidence type="ECO:0000256" key="4">
    <source>
        <dbReference type="ARBA" id="ARBA00022617"/>
    </source>
</evidence>
<comment type="subcellular location">
    <subcellularLocation>
        <location evidence="2">Membrane</location>
        <topology evidence="2">Multi-pass membrane protein</topology>
    </subcellularLocation>
</comment>
<evidence type="ECO:0000256" key="10">
    <source>
        <dbReference type="ARBA" id="ARBA00023136"/>
    </source>
</evidence>
<dbReference type="PANTHER" id="PTHR15422:SF45">
    <property type="entry name" value="CYTOCHROME B561 DOMAIN-CONTAINING PROTEIN"/>
    <property type="match status" value="1"/>
</dbReference>
<comment type="cofactor">
    <cofactor evidence="1">
        <name>heme b</name>
        <dbReference type="ChEBI" id="CHEBI:60344"/>
    </cofactor>
</comment>
<evidence type="ECO:0000256" key="6">
    <source>
        <dbReference type="ARBA" id="ARBA00022723"/>
    </source>
</evidence>
<dbReference type="Pfam" id="PF03188">
    <property type="entry name" value="Cytochrom_B561"/>
    <property type="match status" value="1"/>
</dbReference>
<feature type="transmembrane region" description="Helical" evidence="12">
    <location>
        <begin position="93"/>
        <end position="116"/>
    </location>
</feature>
<keyword evidence="7" id="KW-0249">Electron transport</keyword>
<feature type="transmembrane region" description="Helical" evidence="12">
    <location>
        <begin position="169"/>
        <end position="188"/>
    </location>
</feature>
<accession>A0A485KLJ1</accession>
<evidence type="ECO:0000256" key="9">
    <source>
        <dbReference type="ARBA" id="ARBA00023004"/>
    </source>
</evidence>
<evidence type="ECO:0000313" key="14">
    <source>
        <dbReference type="EMBL" id="KAF0700573.1"/>
    </source>
</evidence>
<dbReference type="GO" id="GO:0140575">
    <property type="term" value="F:transmembrane monodehydroascorbate reductase activity"/>
    <property type="evidence" value="ECO:0007669"/>
    <property type="project" value="InterPro"/>
</dbReference>
<evidence type="ECO:0000256" key="2">
    <source>
        <dbReference type="ARBA" id="ARBA00004141"/>
    </source>
</evidence>
<dbReference type="OrthoDB" id="432881at2759"/>
<sequence>MDVPLPTSRGQLPKEKKDSETEDVDHAAPLPDDATDIDDTADGVVHTSYSYTHSSRVIWHEIWDNTTPLTWLCFVAALVVVVGVAVLKGFSFFFVHALFMTMGYVGFASESMLVYRPFASLNVRSPNQRIQRNIHKLMNHGTGACTLLGLAGILIHRGMRGKSLVPHGLHSWTGALVIMLVLVQIGVGQKKLRLLQFQGERSFRWHGRLGQLTYALGIVAVGLGLVHIYKDATVVAWIAVILCAVLPVVYAYSCVTKHAGYAVVDQL</sequence>
<feature type="transmembrane region" description="Helical" evidence="12">
    <location>
        <begin position="69"/>
        <end position="87"/>
    </location>
</feature>
<dbReference type="PANTHER" id="PTHR15422">
    <property type="entry name" value="OS05G0565100 PROTEIN"/>
    <property type="match status" value="1"/>
</dbReference>
<keyword evidence="4" id="KW-0349">Heme</keyword>
<dbReference type="AlphaFoldDB" id="A0A485KLJ1"/>
<dbReference type="Gene3D" id="1.20.120.1770">
    <property type="match status" value="1"/>
</dbReference>
<organism evidence="15 16">
    <name type="scientific">Aphanomyces stellatus</name>
    <dbReference type="NCBI Taxonomy" id="120398"/>
    <lineage>
        <taxon>Eukaryota</taxon>
        <taxon>Sar</taxon>
        <taxon>Stramenopiles</taxon>
        <taxon>Oomycota</taxon>
        <taxon>Saprolegniomycetes</taxon>
        <taxon>Saprolegniales</taxon>
        <taxon>Verrucalvaceae</taxon>
        <taxon>Aphanomyces</taxon>
    </lineage>
</organism>
<dbReference type="GO" id="GO:0046872">
    <property type="term" value="F:metal ion binding"/>
    <property type="evidence" value="ECO:0007669"/>
    <property type="project" value="UniProtKB-KW"/>
</dbReference>
<evidence type="ECO:0000256" key="3">
    <source>
        <dbReference type="ARBA" id="ARBA00022448"/>
    </source>
</evidence>
<feature type="transmembrane region" description="Helical" evidence="12">
    <location>
        <begin position="209"/>
        <end position="228"/>
    </location>
</feature>
<feature type="transmembrane region" description="Helical" evidence="12">
    <location>
        <begin position="137"/>
        <end position="157"/>
    </location>
</feature>
<feature type="transmembrane region" description="Helical" evidence="12">
    <location>
        <begin position="234"/>
        <end position="252"/>
    </location>
</feature>
<keyword evidence="8 12" id="KW-1133">Transmembrane helix</keyword>
<dbReference type="GO" id="GO:0016020">
    <property type="term" value="C:membrane"/>
    <property type="evidence" value="ECO:0007669"/>
    <property type="project" value="UniProtKB-SubCell"/>
</dbReference>
<protein>
    <submittedName>
        <fullName evidence="15">Aste57867_8909 protein</fullName>
    </submittedName>
</protein>
<evidence type="ECO:0000256" key="8">
    <source>
        <dbReference type="ARBA" id="ARBA00022989"/>
    </source>
</evidence>
<dbReference type="InterPro" id="IPR045150">
    <property type="entry name" value="CYB561D1/2"/>
</dbReference>
<keyword evidence="6" id="KW-0479">Metal-binding</keyword>
<dbReference type="EMBL" id="CAADRA010005138">
    <property type="protein sequence ID" value="VFT85793.1"/>
    <property type="molecule type" value="Genomic_DNA"/>
</dbReference>
<keyword evidence="9" id="KW-0408">Iron</keyword>
<dbReference type="Proteomes" id="UP000332933">
    <property type="component" value="Unassembled WGS sequence"/>
</dbReference>
<name>A0A485KLJ1_9STRA</name>
<dbReference type="PROSITE" id="PS50939">
    <property type="entry name" value="CYTOCHROME_B561"/>
    <property type="match status" value="1"/>
</dbReference>
<feature type="domain" description="Cytochrome b561" evidence="13">
    <location>
        <begin position="63"/>
        <end position="262"/>
    </location>
</feature>
<proteinExistence type="predicted"/>
<evidence type="ECO:0000313" key="15">
    <source>
        <dbReference type="EMBL" id="VFT85793.1"/>
    </source>
</evidence>
<dbReference type="InterPro" id="IPR006593">
    <property type="entry name" value="Cyt_b561/ferric_Rdtase_TM"/>
</dbReference>
<dbReference type="SMART" id="SM00665">
    <property type="entry name" value="B561"/>
    <property type="match status" value="1"/>
</dbReference>
<evidence type="ECO:0000256" key="12">
    <source>
        <dbReference type="SAM" id="Phobius"/>
    </source>
</evidence>
<evidence type="ECO:0000256" key="1">
    <source>
        <dbReference type="ARBA" id="ARBA00001970"/>
    </source>
</evidence>
<keyword evidence="3" id="KW-0813">Transport</keyword>
<evidence type="ECO:0000259" key="13">
    <source>
        <dbReference type="PROSITE" id="PS50939"/>
    </source>
</evidence>
<reference evidence="14" key="2">
    <citation type="submission" date="2019-06" db="EMBL/GenBank/DDBJ databases">
        <title>Genomics analysis of Aphanomyces spp. identifies a new class of oomycete effector associated with host adaptation.</title>
        <authorList>
            <person name="Gaulin E."/>
        </authorList>
    </citation>
    <scope>NUCLEOTIDE SEQUENCE</scope>
    <source>
        <strain evidence="14">CBS 578.67</strain>
    </source>
</reference>
<reference evidence="15 16" key="1">
    <citation type="submission" date="2019-03" db="EMBL/GenBank/DDBJ databases">
        <authorList>
            <person name="Gaulin E."/>
            <person name="Dumas B."/>
        </authorList>
    </citation>
    <scope>NUCLEOTIDE SEQUENCE [LARGE SCALE GENOMIC DNA]</scope>
    <source>
        <strain evidence="15">CBS 568.67</strain>
    </source>
</reference>
<evidence type="ECO:0000256" key="11">
    <source>
        <dbReference type="SAM" id="MobiDB-lite"/>
    </source>
</evidence>
<keyword evidence="5 12" id="KW-0812">Transmembrane</keyword>
<gene>
    <name evidence="15" type="primary">Aste57867_8909</name>
    <name evidence="14" type="ORF">As57867_008874</name>
    <name evidence="15" type="ORF">ASTE57867_8909</name>
</gene>
<evidence type="ECO:0000256" key="7">
    <source>
        <dbReference type="ARBA" id="ARBA00022982"/>
    </source>
</evidence>